<organism evidence="2 3">
    <name type="scientific">Lactuca sativa</name>
    <name type="common">Garden lettuce</name>
    <dbReference type="NCBI Taxonomy" id="4236"/>
    <lineage>
        <taxon>Eukaryota</taxon>
        <taxon>Viridiplantae</taxon>
        <taxon>Streptophyta</taxon>
        <taxon>Embryophyta</taxon>
        <taxon>Tracheophyta</taxon>
        <taxon>Spermatophyta</taxon>
        <taxon>Magnoliopsida</taxon>
        <taxon>eudicotyledons</taxon>
        <taxon>Gunneridae</taxon>
        <taxon>Pentapetalae</taxon>
        <taxon>asterids</taxon>
        <taxon>campanulids</taxon>
        <taxon>Asterales</taxon>
        <taxon>Asteraceae</taxon>
        <taxon>Cichorioideae</taxon>
        <taxon>Cichorieae</taxon>
        <taxon>Lactucinae</taxon>
        <taxon>Lactuca</taxon>
    </lineage>
</organism>
<keyword evidence="3" id="KW-1185">Reference proteome</keyword>
<dbReference type="Proteomes" id="UP000235145">
    <property type="component" value="Unassembled WGS sequence"/>
</dbReference>
<proteinExistence type="predicted"/>
<dbReference type="Pfam" id="PF22936">
    <property type="entry name" value="Pol_BBD"/>
    <property type="match status" value="1"/>
</dbReference>
<evidence type="ECO:0000313" key="2">
    <source>
        <dbReference type="EMBL" id="KAJ0198832.1"/>
    </source>
</evidence>
<gene>
    <name evidence="2" type="ORF">LSAT_V11C600314720</name>
</gene>
<accession>A0A9R1V2E2</accession>
<feature type="domain" description="Retrovirus-related Pol polyprotein from transposon TNT 1-94-like beta-barrel" evidence="1">
    <location>
        <begin position="11"/>
        <end position="83"/>
    </location>
</feature>
<comment type="caution">
    <text evidence="2">The sequence shown here is derived from an EMBL/GenBank/DDBJ whole genome shotgun (WGS) entry which is preliminary data.</text>
</comment>
<dbReference type="InterPro" id="IPR054722">
    <property type="entry name" value="PolX-like_BBD"/>
</dbReference>
<reference evidence="2 3" key="1">
    <citation type="journal article" date="2017" name="Nat. Commun.">
        <title>Genome assembly with in vitro proximity ligation data and whole-genome triplication in lettuce.</title>
        <authorList>
            <person name="Reyes-Chin-Wo S."/>
            <person name="Wang Z."/>
            <person name="Yang X."/>
            <person name="Kozik A."/>
            <person name="Arikit S."/>
            <person name="Song C."/>
            <person name="Xia L."/>
            <person name="Froenicke L."/>
            <person name="Lavelle D.O."/>
            <person name="Truco M.J."/>
            <person name="Xia R."/>
            <person name="Zhu S."/>
            <person name="Xu C."/>
            <person name="Xu H."/>
            <person name="Xu X."/>
            <person name="Cox K."/>
            <person name="Korf I."/>
            <person name="Meyers B.C."/>
            <person name="Michelmore R.W."/>
        </authorList>
    </citation>
    <scope>NUCLEOTIDE SEQUENCE [LARGE SCALE GENOMIC DNA]</scope>
    <source>
        <strain evidence="3">cv. Salinas</strain>
        <tissue evidence="2">Seedlings</tissue>
    </source>
</reference>
<name>A0A9R1V2E2_LACSA</name>
<sequence length="87" mass="9644">MAYKENIECDWIIDWGCIEYITHLSHILDNKKATSLEELVIAAGDSILVKGKGDHTLLGGAKVKGVLYIPDFNCNLLYVSLLSHALQ</sequence>
<dbReference type="EMBL" id="NBSK02000006">
    <property type="protein sequence ID" value="KAJ0198832.1"/>
    <property type="molecule type" value="Genomic_DNA"/>
</dbReference>
<evidence type="ECO:0000313" key="3">
    <source>
        <dbReference type="Proteomes" id="UP000235145"/>
    </source>
</evidence>
<protein>
    <recommendedName>
        <fullName evidence="1">Retrovirus-related Pol polyprotein from transposon TNT 1-94-like beta-barrel domain-containing protein</fullName>
    </recommendedName>
</protein>
<dbReference type="AlphaFoldDB" id="A0A9R1V2E2"/>
<evidence type="ECO:0000259" key="1">
    <source>
        <dbReference type="Pfam" id="PF22936"/>
    </source>
</evidence>